<dbReference type="InterPro" id="IPR025961">
    <property type="entry name" value="Metal_resist"/>
</dbReference>
<reference evidence="4" key="1">
    <citation type="submission" date="2022-09" db="EMBL/GenBank/DDBJ databases">
        <title>Tahibacter sp. nov., isolated from a fresh water.</title>
        <authorList>
            <person name="Baek J.H."/>
            <person name="Lee J.K."/>
            <person name="Kim J.M."/>
            <person name="Jeon C.O."/>
        </authorList>
    </citation>
    <scope>NUCLEOTIDE SEQUENCE</scope>
    <source>
        <strain evidence="4">W38</strain>
    </source>
</reference>
<dbReference type="Pfam" id="PF13801">
    <property type="entry name" value="Metal_resist"/>
    <property type="match status" value="1"/>
</dbReference>
<protein>
    <recommendedName>
        <fullName evidence="2">Signaling pathway modulator ZraP</fullName>
    </recommendedName>
    <alternativeName>
        <fullName evidence="3">Zinc resistance-associated protein</fullName>
    </alternativeName>
</protein>
<evidence type="ECO:0000256" key="3">
    <source>
        <dbReference type="ARBA" id="ARBA00045001"/>
    </source>
</evidence>
<dbReference type="Proteomes" id="UP001064632">
    <property type="component" value="Chromosome"/>
</dbReference>
<accession>A0ABY6B8S2</accession>
<comment type="similarity">
    <text evidence="1">Belongs to the ZraP family.</text>
</comment>
<dbReference type="RefSeq" id="WP_261693055.1">
    <property type="nucleotide sequence ID" value="NZ_CP104694.1"/>
</dbReference>
<proteinExistence type="inferred from homology"/>
<keyword evidence="5" id="KW-1185">Reference proteome</keyword>
<organism evidence="4 5">
    <name type="scientific">Tahibacter amnicola</name>
    <dbReference type="NCBI Taxonomy" id="2976241"/>
    <lineage>
        <taxon>Bacteria</taxon>
        <taxon>Pseudomonadati</taxon>
        <taxon>Pseudomonadota</taxon>
        <taxon>Gammaproteobacteria</taxon>
        <taxon>Lysobacterales</taxon>
        <taxon>Rhodanobacteraceae</taxon>
        <taxon>Tahibacter</taxon>
    </lineage>
</organism>
<gene>
    <name evidence="4" type="ORF">N4264_15050</name>
</gene>
<evidence type="ECO:0000256" key="2">
    <source>
        <dbReference type="ARBA" id="ARBA00044983"/>
    </source>
</evidence>
<evidence type="ECO:0000313" key="4">
    <source>
        <dbReference type="EMBL" id="UXI66069.1"/>
    </source>
</evidence>
<dbReference type="Gene3D" id="1.20.120.1490">
    <property type="match status" value="1"/>
</dbReference>
<sequence length="122" mass="13639">MPPNALPGFPGTSHLYHVGADGFFLNHPQHVQLNADQQLRLGRIREKALLERSAAQRKIEEAEQQMFVLTGMDQPDISKIEAQARAIEELQVQRRLAYIRAIGEAAGVLTDEQRRAVLGMTP</sequence>
<evidence type="ECO:0000313" key="5">
    <source>
        <dbReference type="Proteomes" id="UP001064632"/>
    </source>
</evidence>
<evidence type="ECO:0000256" key="1">
    <source>
        <dbReference type="ARBA" id="ARBA00044945"/>
    </source>
</evidence>
<name>A0ABY6B8S2_9GAMM</name>
<dbReference type="EMBL" id="CP104694">
    <property type="protein sequence ID" value="UXI66069.1"/>
    <property type="molecule type" value="Genomic_DNA"/>
</dbReference>